<name>A0A2P4TFN1_BAMTH</name>
<dbReference type="OrthoDB" id="9934354at2759"/>
<organism evidence="1 2">
    <name type="scientific">Bambusicola thoracicus</name>
    <name type="common">Chinese bamboo-partridge</name>
    <name type="synonym">Perdix thoracica</name>
    <dbReference type="NCBI Taxonomy" id="9083"/>
    <lineage>
        <taxon>Eukaryota</taxon>
        <taxon>Metazoa</taxon>
        <taxon>Chordata</taxon>
        <taxon>Craniata</taxon>
        <taxon>Vertebrata</taxon>
        <taxon>Euteleostomi</taxon>
        <taxon>Archelosauria</taxon>
        <taxon>Archosauria</taxon>
        <taxon>Dinosauria</taxon>
        <taxon>Saurischia</taxon>
        <taxon>Theropoda</taxon>
        <taxon>Coelurosauria</taxon>
        <taxon>Aves</taxon>
        <taxon>Neognathae</taxon>
        <taxon>Galloanserae</taxon>
        <taxon>Galliformes</taxon>
        <taxon>Phasianidae</taxon>
        <taxon>Perdicinae</taxon>
        <taxon>Bambusicola</taxon>
    </lineage>
</organism>
<evidence type="ECO:0000313" key="2">
    <source>
        <dbReference type="Proteomes" id="UP000237246"/>
    </source>
</evidence>
<dbReference type="EMBL" id="PPHD01000749">
    <property type="protein sequence ID" value="POI35148.1"/>
    <property type="molecule type" value="Genomic_DNA"/>
</dbReference>
<comment type="caution">
    <text evidence="1">The sequence shown here is derived from an EMBL/GenBank/DDBJ whole genome shotgun (WGS) entry which is preliminary data.</text>
</comment>
<dbReference type="Proteomes" id="UP000237246">
    <property type="component" value="Unassembled WGS sequence"/>
</dbReference>
<protein>
    <submittedName>
        <fullName evidence="1">Uncharacterized protein</fullName>
    </submittedName>
</protein>
<dbReference type="AlphaFoldDB" id="A0A2P4TFN1"/>
<sequence length="156" mass="17775">MMTSKVYEKCGIQIKIRPSACRVSKMRSEMTKITEFQICSGFAAVRSHAVLSVMLHKLYFLLAVKAGGVRVSKKQEAVPAGTNTRPTGRDKASIVSISKIHHMDVILHKITNSKFIEEMDKIVKSEYFLPSSFPSLLRLKMQCRFSNHIQEFQKPW</sequence>
<reference evidence="1 2" key="1">
    <citation type="submission" date="2018-01" db="EMBL/GenBank/DDBJ databases">
        <title>Comparison of the Chinese Bamboo Partridge and Red Junglefowl genome sequences highlights the importance of demography in genome evolution.</title>
        <authorList>
            <person name="Tiley G.P."/>
            <person name="Kimball R.T."/>
            <person name="Braun E.L."/>
            <person name="Burleigh J.G."/>
        </authorList>
    </citation>
    <scope>NUCLEOTIDE SEQUENCE [LARGE SCALE GENOMIC DNA]</scope>
    <source>
        <strain evidence="1">RTK389</strain>
        <tissue evidence="1">Blood</tissue>
    </source>
</reference>
<accession>A0A2P4TFN1</accession>
<proteinExistence type="predicted"/>
<gene>
    <name evidence="1" type="ORF">CIB84_001099</name>
</gene>
<evidence type="ECO:0000313" key="1">
    <source>
        <dbReference type="EMBL" id="POI35148.1"/>
    </source>
</evidence>
<keyword evidence="2" id="KW-1185">Reference proteome</keyword>